<comment type="caution">
    <text evidence="2">The sequence shown here is derived from an EMBL/GenBank/DDBJ whole genome shotgun (WGS) entry which is preliminary data.</text>
</comment>
<evidence type="ECO:0000256" key="1">
    <source>
        <dbReference type="SAM" id="Phobius"/>
    </source>
</evidence>
<dbReference type="InterPro" id="IPR012505">
    <property type="entry name" value="YbbR"/>
</dbReference>
<keyword evidence="1" id="KW-0472">Membrane</keyword>
<dbReference type="Pfam" id="PF07949">
    <property type="entry name" value="YbbR"/>
    <property type="match status" value="1"/>
</dbReference>
<dbReference type="Proteomes" id="UP000179129">
    <property type="component" value="Unassembled WGS sequence"/>
</dbReference>
<gene>
    <name evidence="2" type="ORF">A3F83_05315</name>
</gene>
<sequence length="319" mass="36039">MNLHKNLPLKFISLVIAIFLWYMVTGKDYRYGDFNIPLELRGLTESLILTKTTADNQEVNKVTVRIRATETVIRALGERTMFLRLDISHLGEGHHTVQISDEMVMGRPPGAEVAEIFPRVLELDVEPLLIRPFVMVNPEILGKPAGDFDISLIRCDPPSVSVRGPKNLVEKIEKISTPQVNVDGMTATTIERSLTLVPTNPLVLLVPDKVDLRIVIGEKAFSRSFQQVPVEVKNARYEYRINPRHISVWVTGPLSQVEKLTEKNLHPVVTLTGQEPAAKNIRLDLQLICAPQDSFPGVRLERFSQNYVDVFLTHRKLEP</sequence>
<protein>
    <recommendedName>
        <fullName evidence="4">YbbR domain pair protein</fullName>
    </recommendedName>
</protein>
<dbReference type="InterPro" id="IPR053154">
    <property type="entry name" value="c-di-AMP_regulator"/>
</dbReference>
<accession>A0A1F5YQ52</accession>
<dbReference type="AlphaFoldDB" id="A0A1F5YQ52"/>
<evidence type="ECO:0000313" key="3">
    <source>
        <dbReference type="Proteomes" id="UP000179129"/>
    </source>
</evidence>
<keyword evidence="1" id="KW-1133">Transmembrane helix</keyword>
<organism evidence="2 3">
    <name type="scientific">Candidatus Glassbacteria bacterium RIFCSPLOWO2_12_FULL_58_11</name>
    <dbReference type="NCBI Taxonomy" id="1817867"/>
    <lineage>
        <taxon>Bacteria</taxon>
        <taxon>Candidatus Glassiibacteriota</taxon>
    </lineage>
</organism>
<reference evidence="2 3" key="1">
    <citation type="journal article" date="2016" name="Nat. Commun.">
        <title>Thousands of microbial genomes shed light on interconnected biogeochemical processes in an aquifer system.</title>
        <authorList>
            <person name="Anantharaman K."/>
            <person name="Brown C.T."/>
            <person name="Hug L.A."/>
            <person name="Sharon I."/>
            <person name="Castelle C.J."/>
            <person name="Probst A.J."/>
            <person name="Thomas B.C."/>
            <person name="Singh A."/>
            <person name="Wilkins M.J."/>
            <person name="Karaoz U."/>
            <person name="Brodie E.L."/>
            <person name="Williams K.H."/>
            <person name="Hubbard S.S."/>
            <person name="Banfield J.F."/>
        </authorList>
    </citation>
    <scope>NUCLEOTIDE SEQUENCE [LARGE SCALE GENOMIC DNA]</scope>
</reference>
<evidence type="ECO:0000313" key="2">
    <source>
        <dbReference type="EMBL" id="OGG02256.1"/>
    </source>
</evidence>
<proteinExistence type="predicted"/>
<dbReference type="Gene3D" id="2.170.120.30">
    <property type="match status" value="2"/>
</dbReference>
<evidence type="ECO:0008006" key="4">
    <source>
        <dbReference type="Google" id="ProtNLM"/>
    </source>
</evidence>
<dbReference type="PANTHER" id="PTHR37804:SF1">
    <property type="entry name" value="CDAA REGULATORY PROTEIN CDAR"/>
    <property type="match status" value="1"/>
</dbReference>
<feature type="transmembrane region" description="Helical" evidence="1">
    <location>
        <begin position="7"/>
        <end position="24"/>
    </location>
</feature>
<keyword evidence="1" id="KW-0812">Transmembrane</keyword>
<dbReference type="EMBL" id="MFIX01000188">
    <property type="protein sequence ID" value="OGG02256.1"/>
    <property type="molecule type" value="Genomic_DNA"/>
</dbReference>
<dbReference type="Gene3D" id="2.170.120.40">
    <property type="entry name" value="YbbR-like domain"/>
    <property type="match status" value="1"/>
</dbReference>
<name>A0A1F5YQ52_9BACT</name>
<dbReference type="PANTHER" id="PTHR37804">
    <property type="entry name" value="CDAA REGULATORY PROTEIN CDAR"/>
    <property type="match status" value="1"/>
</dbReference>
<dbReference type="STRING" id="1817867.A3F83_05315"/>